<protein>
    <submittedName>
        <fullName evidence="2">Uncharacterized protein</fullName>
    </submittedName>
</protein>
<sequence>MKGLGSSFHETIQPRDGHSTRQNYTLEHGEKVCPAMEAGGDASPTPTLRDRDDYALHQYSEGSLH</sequence>
<proteinExistence type="predicted"/>
<dbReference type="EMBL" id="SMMG02000006">
    <property type="protein sequence ID" value="KAA3470706.1"/>
    <property type="molecule type" value="Genomic_DNA"/>
</dbReference>
<reference evidence="3" key="1">
    <citation type="journal article" date="2019" name="Plant Biotechnol. J.">
        <title>Genome sequencing of the Australian wild diploid species Gossypium australe highlights disease resistance and delayed gland morphogenesis.</title>
        <authorList>
            <person name="Cai Y."/>
            <person name="Cai X."/>
            <person name="Wang Q."/>
            <person name="Wang P."/>
            <person name="Zhang Y."/>
            <person name="Cai C."/>
            <person name="Xu Y."/>
            <person name="Wang K."/>
            <person name="Zhou Z."/>
            <person name="Wang C."/>
            <person name="Geng S."/>
            <person name="Li B."/>
            <person name="Dong Q."/>
            <person name="Hou Y."/>
            <person name="Wang H."/>
            <person name="Ai P."/>
            <person name="Liu Z."/>
            <person name="Yi F."/>
            <person name="Sun M."/>
            <person name="An G."/>
            <person name="Cheng J."/>
            <person name="Zhang Y."/>
            <person name="Shi Q."/>
            <person name="Xie Y."/>
            <person name="Shi X."/>
            <person name="Chang Y."/>
            <person name="Huang F."/>
            <person name="Chen Y."/>
            <person name="Hong S."/>
            <person name="Mi L."/>
            <person name="Sun Q."/>
            <person name="Zhang L."/>
            <person name="Zhou B."/>
            <person name="Peng R."/>
            <person name="Zhang X."/>
            <person name="Liu F."/>
        </authorList>
    </citation>
    <scope>NUCLEOTIDE SEQUENCE [LARGE SCALE GENOMIC DNA]</scope>
    <source>
        <strain evidence="3">cv. PA1801</strain>
    </source>
</reference>
<feature type="region of interest" description="Disordered" evidence="1">
    <location>
        <begin position="1"/>
        <end position="65"/>
    </location>
</feature>
<evidence type="ECO:0000313" key="3">
    <source>
        <dbReference type="Proteomes" id="UP000325315"/>
    </source>
</evidence>
<name>A0A5B6VNL1_9ROSI</name>
<dbReference type="AlphaFoldDB" id="A0A5B6VNL1"/>
<dbReference type="OrthoDB" id="1436520at2759"/>
<accession>A0A5B6VNL1</accession>
<evidence type="ECO:0000256" key="1">
    <source>
        <dbReference type="SAM" id="MobiDB-lite"/>
    </source>
</evidence>
<dbReference type="Proteomes" id="UP000325315">
    <property type="component" value="Unassembled WGS sequence"/>
</dbReference>
<keyword evidence="3" id="KW-1185">Reference proteome</keyword>
<comment type="caution">
    <text evidence="2">The sequence shown here is derived from an EMBL/GenBank/DDBJ whole genome shotgun (WGS) entry which is preliminary data.</text>
</comment>
<organism evidence="2 3">
    <name type="scientific">Gossypium australe</name>
    <dbReference type="NCBI Taxonomy" id="47621"/>
    <lineage>
        <taxon>Eukaryota</taxon>
        <taxon>Viridiplantae</taxon>
        <taxon>Streptophyta</taxon>
        <taxon>Embryophyta</taxon>
        <taxon>Tracheophyta</taxon>
        <taxon>Spermatophyta</taxon>
        <taxon>Magnoliopsida</taxon>
        <taxon>eudicotyledons</taxon>
        <taxon>Gunneridae</taxon>
        <taxon>Pentapetalae</taxon>
        <taxon>rosids</taxon>
        <taxon>malvids</taxon>
        <taxon>Malvales</taxon>
        <taxon>Malvaceae</taxon>
        <taxon>Malvoideae</taxon>
        <taxon>Gossypium</taxon>
    </lineage>
</organism>
<gene>
    <name evidence="2" type="ORF">EPI10_016393</name>
</gene>
<evidence type="ECO:0000313" key="2">
    <source>
        <dbReference type="EMBL" id="KAA3470706.1"/>
    </source>
</evidence>